<dbReference type="RefSeq" id="WP_386160112.1">
    <property type="nucleotide sequence ID" value="NZ_JBHMBS010000012.1"/>
</dbReference>
<dbReference type="EMBL" id="JBHMBS010000012">
    <property type="protein sequence ID" value="MFB9678863.1"/>
    <property type="molecule type" value="Genomic_DNA"/>
</dbReference>
<dbReference type="Pfam" id="PF13847">
    <property type="entry name" value="Methyltransf_31"/>
    <property type="match status" value="1"/>
</dbReference>
<dbReference type="CDD" id="cd02440">
    <property type="entry name" value="AdoMet_MTases"/>
    <property type="match status" value="1"/>
</dbReference>
<keyword evidence="3" id="KW-1185">Reference proteome</keyword>
<dbReference type="PANTHER" id="PTHR43591:SF24">
    <property type="entry name" value="2-METHOXY-6-POLYPRENYL-1,4-BENZOQUINOL METHYLASE, MITOCHONDRIAL"/>
    <property type="match status" value="1"/>
</dbReference>
<dbReference type="Proteomes" id="UP001589610">
    <property type="component" value="Unassembled WGS sequence"/>
</dbReference>
<dbReference type="EC" id="2.1.1.-" evidence="2"/>
<accession>A0ABV5TIA7</accession>
<evidence type="ECO:0000313" key="2">
    <source>
        <dbReference type="EMBL" id="MFB9678863.1"/>
    </source>
</evidence>
<keyword evidence="2" id="KW-0489">Methyltransferase</keyword>
<dbReference type="InterPro" id="IPR029063">
    <property type="entry name" value="SAM-dependent_MTases_sf"/>
</dbReference>
<dbReference type="Gene3D" id="3.40.50.150">
    <property type="entry name" value="Vaccinia Virus protein VP39"/>
    <property type="match status" value="1"/>
</dbReference>
<dbReference type="PANTHER" id="PTHR43591">
    <property type="entry name" value="METHYLTRANSFERASE"/>
    <property type="match status" value="1"/>
</dbReference>
<keyword evidence="2" id="KW-0808">Transferase</keyword>
<evidence type="ECO:0000259" key="1">
    <source>
        <dbReference type="Pfam" id="PF13847"/>
    </source>
</evidence>
<comment type="caution">
    <text evidence="2">The sequence shown here is derived from an EMBL/GenBank/DDBJ whole genome shotgun (WGS) entry which is preliminary data.</text>
</comment>
<dbReference type="InterPro" id="IPR025714">
    <property type="entry name" value="Methyltranfer_dom"/>
</dbReference>
<dbReference type="GO" id="GO:0008168">
    <property type="term" value="F:methyltransferase activity"/>
    <property type="evidence" value="ECO:0007669"/>
    <property type="project" value="UniProtKB-KW"/>
</dbReference>
<organism evidence="2 3">
    <name type="scientific">Streptosporangium vulgare</name>
    <dbReference type="NCBI Taxonomy" id="46190"/>
    <lineage>
        <taxon>Bacteria</taxon>
        <taxon>Bacillati</taxon>
        <taxon>Actinomycetota</taxon>
        <taxon>Actinomycetes</taxon>
        <taxon>Streptosporangiales</taxon>
        <taxon>Streptosporangiaceae</taxon>
        <taxon>Streptosporangium</taxon>
    </lineage>
</organism>
<proteinExistence type="predicted"/>
<evidence type="ECO:0000313" key="3">
    <source>
        <dbReference type="Proteomes" id="UP001589610"/>
    </source>
</evidence>
<feature type="domain" description="Methyltransferase" evidence="1">
    <location>
        <begin position="38"/>
        <end position="169"/>
    </location>
</feature>
<dbReference type="GO" id="GO:0032259">
    <property type="term" value="P:methylation"/>
    <property type="evidence" value="ECO:0007669"/>
    <property type="project" value="UniProtKB-KW"/>
</dbReference>
<gene>
    <name evidence="2" type="ORF">ACFFRH_25560</name>
</gene>
<protein>
    <submittedName>
        <fullName evidence="2">Class I SAM-dependent methyltransferase</fullName>
        <ecNumber evidence="2">2.1.1.-</ecNumber>
    </submittedName>
</protein>
<dbReference type="SUPFAM" id="SSF53335">
    <property type="entry name" value="S-adenosyl-L-methionine-dependent methyltransferases"/>
    <property type="match status" value="1"/>
</dbReference>
<reference evidence="2 3" key="1">
    <citation type="submission" date="2024-09" db="EMBL/GenBank/DDBJ databases">
        <authorList>
            <person name="Sun Q."/>
            <person name="Mori K."/>
        </authorList>
    </citation>
    <scope>NUCLEOTIDE SEQUENCE [LARGE SCALE GENOMIC DNA]</scope>
    <source>
        <strain evidence="2 3">JCM 3028</strain>
    </source>
</reference>
<name>A0ABV5TIA7_9ACTN</name>
<sequence length="269" mass="29442">MTGKDAVYTHGHHESVLRSHRWRTAENSAAHLLPHLRPGMTLLDVGCGPGTITADLAERIAPGAVTAVEITEEALGLARAEAARRGRSDITFAVADVHALEFPDDTFDVVHAHQVLQHVGDPVRALREMRRVCRPGGIVAVRDSDYSAFAWFPERPELDEWMDLYQKVARANGGEPDAGRRLLSWAHAAGFTDVSATSSTWCFATPDDRAWWGGMWAERILKSDMAGQALASGAAVPEDLRRVSEGWRAWAGEPDGWLSLLHGELVCHA</sequence>